<keyword evidence="8" id="KW-0406">Ion transport</keyword>
<dbReference type="PANTHER" id="PTHR46494:SF1">
    <property type="entry name" value="CORA FAMILY METAL ION TRANSPORTER (EUROFUNG)"/>
    <property type="match status" value="1"/>
</dbReference>
<proteinExistence type="inferred from homology"/>
<comment type="similarity">
    <text evidence="2 8">Belongs to the CorA metal ion transporter (MIT) (TC 1.A.35) family.</text>
</comment>
<feature type="transmembrane region" description="Helical" evidence="8">
    <location>
        <begin position="335"/>
        <end position="356"/>
    </location>
</feature>
<keyword evidence="5 8" id="KW-0812">Transmembrane</keyword>
<dbReference type="Proteomes" id="UP001595791">
    <property type="component" value="Unassembled WGS sequence"/>
</dbReference>
<dbReference type="InterPro" id="IPR002523">
    <property type="entry name" value="MgTranspt_CorA/ZnTranspt_ZntB"/>
</dbReference>
<feature type="transmembrane region" description="Helical" evidence="8">
    <location>
        <begin position="303"/>
        <end position="323"/>
    </location>
</feature>
<evidence type="ECO:0000256" key="3">
    <source>
        <dbReference type="ARBA" id="ARBA00022448"/>
    </source>
</evidence>
<comment type="caution">
    <text evidence="10">The sequence shown here is derived from an EMBL/GenBank/DDBJ whole genome shotgun (WGS) entry which is preliminary data.</text>
</comment>
<reference evidence="11" key="1">
    <citation type="journal article" date="2019" name="Int. J. Syst. Evol. Microbiol.">
        <title>The Global Catalogue of Microorganisms (GCM) 10K type strain sequencing project: providing services to taxonomists for standard genome sequencing and annotation.</title>
        <authorList>
            <consortium name="The Broad Institute Genomics Platform"/>
            <consortium name="The Broad Institute Genome Sequencing Center for Infectious Disease"/>
            <person name="Wu L."/>
            <person name="Ma J."/>
        </authorList>
    </citation>
    <scope>NUCLEOTIDE SEQUENCE [LARGE SCALE GENOMIC DNA]</scope>
    <source>
        <strain evidence="11">LMG 29894</strain>
    </source>
</reference>
<accession>A0ABV8MNH5</accession>
<evidence type="ECO:0000256" key="4">
    <source>
        <dbReference type="ARBA" id="ARBA00022475"/>
    </source>
</evidence>
<keyword evidence="6 8" id="KW-1133">Transmembrane helix</keyword>
<evidence type="ECO:0000256" key="6">
    <source>
        <dbReference type="ARBA" id="ARBA00022989"/>
    </source>
</evidence>
<evidence type="ECO:0000256" key="8">
    <source>
        <dbReference type="RuleBase" id="RU362010"/>
    </source>
</evidence>
<evidence type="ECO:0000256" key="5">
    <source>
        <dbReference type="ARBA" id="ARBA00022692"/>
    </source>
</evidence>
<feature type="region of interest" description="Disordered" evidence="9">
    <location>
        <begin position="1"/>
        <end position="36"/>
    </location>
</feature>
<name>A0ABV8MNH5_9NEIS</name>
<evidence type="ECO:0000256" key="7">
    <source>
        <dbReference type="ARBA" id="ARBA00023136"/>
    </source>
</evidence>
<evidence type="ECO:0000256" key="1">
    <source>
        <dbReference type="ARBA" id="ARBA00004651"/>
    </source>
</evidence>
<comment type="subcellular location">
    <subcellularLocation>
        <location evidence="1">Cell membrane</location>
        <topology evidence="1">Multi-pass membrane protein</topology>
    </subcellularLocation>
    <subcellularLocation>
        <location evidence="8">Membrane</location>
        <topology evidence="8">Multi-pass membrane protein</topology>
    </subcellularLocation>
</comment>
<dbReference type="CDD" id="cd12828">
    <property type="entry name" value="TmCorA-like_1"/>
    <property type="match status" value="1"/>
</dbReference>
<dbReference type="Pfam" id="PF01544">
    <property type="entry name" value="CorA"/>
    <property type="match status" value="1"/>
</dbReference>
<evidence type="ECO:0000313" key="10">
    <source>
        <dbReference type="EMBL" id="MFC4159737.1"/>
    </source>
</evidence>
<dbReference type="PANTHER" id="PTHR46494">
    <property type="entry name" value="CORA FAMILY METAL ION TRANSPORTER (EUROFUNG)"/>
    <property type="match status" value="1"/>
</dbReference>
<dbReference type="EMBL" id="JBHSBU010000001">
    <property type="protein sequence ID" value="MFC4159737.1"/>
    <property type="molecule type" value="Genomic_DNA"/>
</dbReference>
<dbReference type="NCBIfam" id="TIGR00383">
    <property type="entry name" value="corA"/>
    <property type="match status" value="1"/>
</dbReference>
<keyword evidence="11" id="KW-1185">Reference proteome</keyword>
<dbReference type="Gene3D" id="1.20.58.340">
    <property type="entry name" value="Magnesium transport protein CorA, transmembrane region"/>
    <property type="match status" value="2"/>
</dbReference>
<dbReference type="InterPro" id="IPR045863">
    <property type="entry name" value="CorA_TM1_TM2"/>
</dbReference>
<organism evidence="10 11">
    <name type="scientific">Chitinimonas lacunae</name>
    <dbReference type="NCBI Taxonomy" id="1963018"/>
    <lineage>
        <taxon>Bacteria</taxon>
        <taxon>Pseudomonadati</taxon>
        <taxon>Pseudomonadota</taxon>
        <taxon>Betaproteobacteria</taxon>
        <taxon>Neisseriales</taxon>
        <taxon>Chitinibacteraceae</taxon>
        <taxon>Chitinimonas</taxon>
    </lineage>
</organism>
<keyword evidence="8" id="KW-0460">Magnesium</keyword>
<keyword evidence="4 8" id="KW-1003">Cell membrane</keyword>
<evidence type="ECO:0000256" key="2">
    <source>
        <dbReference type="ARBA" id="ARBA00009765"/>
    </source>
</evidence>
<dbReference type="Gene3D" id="3.30.460.20">
    <property type="entry name" value="CorA soluble domain-like"/>
    <property type="match status" value="1"/>
</dbReference>
<dbReference type="InterPro" id="IPR045861">
    <property type="entry name" value="CorA_cytoplasmic_dom"/>
</dbReference>
<gene>
    <name evidence="8 10" type="primary">corA</name>
    <name evidence="10" type="ORF">ACFOW7_10295</name>
</gene>
<keyword evidence="7 8" id="KW-0472">Membrane</keyword>
<evidence type="ECO:0000256" key="9">
    <source>
        <dbReference type="SAM" id="MobiDB-lite"/>
    </source>
</evidence>
<dbReference type="SUPFAM" id="SSF143865">
    <property type="entry name" value="CorA soluble domain-like"/>
    <property type="match status" value="1"/>
</dbReference>
<dbReference type="InterPro" id="IPR004488">
    <property type="entry name" value="Mg/Co-transport_prot_CorA"/>
</dbReference>
<keyword evidence="3 8" id="KW-0813">Transport</keyword>
<dbReference type="RefSeq" id="WP_378163817.1">
    <property type="nucleotide sequence ID" value="NZ_JBHSBU010000001.1"/>
</dbReference>
<evidence type="ECO:0000313" key="11">
    <source>
        <dbReference type="Proteomes" id="UP001595791"/>
    </source>
</evidence>
<sequence>MVRPASSPSDRRHLVGRFSREAGQPPGALNLTREAESDTETTLIGYGPEADAWHETAFGAADQSEASAYPVQWLDVHGLGNSELLEAIGRRFRLHPLTLEDILNTDQRPKVEIYDNYLYLVAKLVRYEADQVHAEQISLVLGQQFVLTFREGPGPAFDDLRERLQRHTGVMRQFGADHLAYALFDRIVDSYFMVIEALGERAEALEDELVGRHQTGLLRHIHNFRRELLHLRRALWPLRDMLNALQRDDMGYFQQETQLYLRDVYDHSVHLIESMEALRDLAASLSDLYMSHQSNRLNREMRFLTVIATIFMPLTFIAGVYGMNFQNMPELKWPWGYYTVLLVMALIGGSMGVFFWRRRWL</sequence>
<comment type="function">
    <text evidence="8">Mediates influx of magnesium ions.</text>
</comment>
<protein>
    <recommendedName>
        <fullName evidence="8">Magnesium transport protein CorA</fullName>
    </recommendedName>
</protein>
<dbReference type="SUPFAM" id="SSF144083">
    <property type="entry name" value="Magnesium transport protein CorA, transmembrane region"/>
    <property type="match status" value="1"/>
</dbReference>